<proteinExistence type="predicted"/>
<accession>A0A2Z6PCD9</accession>
<feature type="chain" id="PRO_5016434144" evidence="1">
    <location>
        <begin position="26"/>
        <end position="100"/>
    </location>
</feature>
<keyword evidence="1" id="KW-0732">Signal</keyword>
<dbReference type="AlphaFoldDB" id="A0A2Z6PCD9"/>
<name>A0A2Z6PCD9_TRISU</name>
<reference evidence="3" key="1">
    <citation type="journal article" date="2017" name="Front. Plant Sci.">
        <title>Climate Clever Clovers: New Paradigm to Reduce the Environmental Footprint of Ruminants by Breeding Low Methanogenic Forages Utilizing Haplotype Variation.</title>
        <authorList>
            <person name="Kaur P."/>
            <person name="Appels R."/>
            <person name="Bayer P.E."/>
            <person name="Keeble-Gagnere G."/>
            <person name="Wang J."/>
            <person name="Hirakawa H."/>
            <person name="Shirasawa K."/>
            <person name="Vercoe P."/>
            <person name="Stefanova K."/>
            <person name="Durmic Z."/>
            <person name="Nichols P."/>
            <person name="Revell C."/>
            <person name="Isobe S.N."/>
            <person name="Edwards D."/>
            <person name="Erskine W."/>
        </authorList>
    </citation>
    <scope>NUCLEOTIDE SEQUENCE [LARGE SCALE GENOMIC DNA]</scope>
    <source>
        <strain evidence="3">cv. Daliak</strain>
    </source>
</reference>
<evidence type="ECO:0000256" key="1">
    <source>
        <dbReference type="SAM" id="SignalP"/>
    </source>
</evidence>
<feature type="signal peptide" evidence="1">
    <location>
        <begin position="1"/>
        <end position="25"/>
    </location>
</feature>
<sequence>MHIIRGRLLLLARFLFLITVQTLMSASWINTEGGGLYLLYFNIKMSTDIERKVGNLLNSSQSTGTAAPDLGHKQSVTTINLILYRREFFNECFEPYTYNI</sequence>
<evidence type="ECO:0000313" key="3">
    <source>
        <dbReference type="Proteomes" id="UP000242715"/>
    </source>
</evidence>
<dbReference type="EMBL" id="DF973909">
    <property type="protein sequence ID" value="GAU42299.1"/>
    <property type="molecule type" value="Genomic_DNA"/>
</dbReference>
<dbReference type="Proteomes" id="UP000242715">
    <property type="component" value="Unassembled WGS sequence"/>
</dbReference>
<organism evidence="2 3">
    <name type="scientific">Trifolium subterraneum</name>
    <name type="common">Subterranean clover</name>
    <dbReference type="NCBI Taxonomy" id="3900"/>
    <lineage>
        <taxon>Eukaryota</taxon>
        <taxon>Viridiplantae</taxon>
        <taxon>Streptophyta</taxon>
        <taxon>Embryophyta</taxon>
        <taxon>Tracheophyta</taxon>
        <taxon>Spermatophyta</taxon>
        <taxon>Magnoliopsida</taxon>
        <taxon>eudicotyledons</taxon>
        <taxon>Gunneridae</taxon>
        <taxon>Pentapetalae</taxon>
        <taxon>rosids</taxon>
        <taxon>fabids</taxon>
        <taxon>Fabales</taxon>
        <taxon>Fabaceae</taxon>
        <taxon>Papilionoideae</taxon>
        <taxon>50 kb inversion clade</taxon>
        <taxon>NPAAA clade</taxon>
        <taxon>Hologalegina</taxon>
        <taxon>IRL clade</taxon>
        <taxon>Trifolieae</taxon>
        <taxon>Trifolium</taxon>
    </lineage>
</organism>
<protein>
    <submittedName>
        <fullName evidence="2">Uncharacterized protein</fullName>
    </submittedName>
</protein>
<keyword evidence="3" id="KW-1185">Reference proteome</keyword>
<evidence type="ECO:0000313" key="2">
    <source>
        <dbReference type="EMBL" id="GAU42299.1"/>
    </source>
</evidence>
<gene>
    <name evidence="2" type="ORF">TSUD_136850</name>
</gene>